<keyword evidence="6" id="KW-0811">Translocation</keyword>
<dbReference type="STRING" id="703135.A0A2A9NHM2"/>
<dbReference type="GO" id="GO:0044614">
    <property type="term" value="C:nuclear pore cytoplasmic filaments"/>
    <property type="evidence" value="ECO:0007669"/>
    <property type="project" value="TreeGrafter"/>
</dbReference>
<dbReference type="InterPro" id="IPR038506">
    <property type="entry name" value="GLE1-like_sf"/>
</dbReference>
<gene>
    <name evidence="12" type="ORF">AMATHDRAFT_149026</name>
</gene>
<dbReference type="GO" id="GO:0005543">
    <property type="term" value="F:phospholipid binding"/>
    <property type="evidence" value="ECO:0007669"/>
    <property type="project" value="TreeGrafter"/>
</dbReference>
<feature type="compositionally biased region" description="Acidic residues" evidence="11">
    <location>
        <begin position="30"/>
        <end position="51"/>
    </location>
</feature>
<evidence type="ECO:0000256" key="1">
    <source>
        <dbReference type="ARBA" id="ARBA00004567"/>
    </source>
</evidence>
<feature type="region of interest" description="Disordered" evidence="11">
    <location>
        <begin position="210"/>
        <end position="271"/>
    </location>
</feature>
<accession>A0A2A9NHM2</accession>
<evidence type="ECO:0000256" key="2">
    <source>
        <dbReference type="ARBA" id="ARBA00011056"/>
    </source>
</evidence>
<sequence length="596" mass="69270">MRFGVPRSLSPSPVRGKQRRRSTYGLYSESESDSDNYDLVDSESADSDSDSGSENSYLRVSELSTTRSAKRPSRRSVTDAELRHIEDTVATIRLRTRHHDPYEEWEQQTRKDAFRTARKTLTESESQWHDEQDRARAQEREQQDVLHAQQIAEVQNHLNALRLQRQSEEQKLREAWKARDRMLWERIEGVIKLEEDKFKRKLEEEKRIKAEEEQRRRLEEERRKMEAERKKKEEEEARRKKEQQEREEAEAKQRQEEEERTRLERLKTEKDQRQIMGLSTADEDWQNTRAMLHKLKNECIKVVKANKALKSEWNSLRRQITPKIGQLTNDSEAIRRITTQLVQICAPPNAPPRDPRLYATLLSSLAKAILMQAETEVTAEPRTADPLSQVTFGLIESLVGFADIFYAKLVQRIGGWAIPIVVPPQDFDGRRWGSDDERRKVMGYRKSANGEDIESTSEYCSRVAGIMRVYFSVLKVKPLTKPLGPMFQSLRYWVWFARIVGGQYRSLLESPVAPFLIHTALDVMGTDARDMWGLQWIKMLGLVYQGVTEGFGTNGANEPLYIGGQTPEGKSSRMRVQLEIERIMSTTRLKPATLFS</sequence>
<dbReference type="Pfam" id="PF07817">
    <property type="entry name" value="GLE1"/>
    <property type="match status" value="1"/>
</dbReference>
<evidence type="ECO:0000256" key="3">
    <source>
        <dbReference type="ARBA" id="ARBA00022448"/>
    </source>
</evidence>
<keyword evidence="5" id="KW-0653">Protein transport</keyword>
<dbReference type="EMBL" id="KZ302049">
    <property type="protein sequence ID" value="PFH48824.1"/>
    <property type="molecule type" value="Genomic_DNA"/>
</dbReference>
<dbReference type="AlphaFoldDB" id="A0A2A9NHM2"/>
<dbReference type="Gene3D" id="1.25.40.510">
    <property type="entry name" value="GLE1-like"/>
    <property type="match status" value="1"/>
</dbReference>
<evidence type="ECO:0000256" key="8">
    <source>
        <dbReference type="ARBA" id="ARBA00023242"/>
    </source>
</evidence>
<reference evidence="12 13" key="1">
    <citation type="submission" date="2014-02" db="EMBL/GenBank/DDBJ databases">
        <title>Transposable element dynamics among asymbiotic and ectomycorrhizal Amanita fungi.</title>
        <authorList>
            <consortium name="DOE Joint Genome Institute"/>
            <person name="Hess J."/>
            <person name="Skrede I."/>
            <person name="Wolfe B."/>
            <person name="LaButti K."/>
            <person name="Ohm R.A."/>
            <person name="Grigoriev I.V."/>
            <person name="Pringle A."/>
        </authorList>
    </citation>
    <scope>NUCLEOTIDE SEQUENCE [LARGE SCALE GENOMIC DNA]</scope>
    <source>
        <strain evidence="12 13">SKay4041</strain>
    </source>
</reference>
<keyword evidence="7" id="KW-0906">Nuclear pore complex</keyword>
<dbReference type="PANTHER" id="PTHR12960">
    <property type="entry name" value="GLE-1-RELATED"/>
    <property type="match status" value="1"/>
</dbReference>
<dbReference type="InterPro" id="IPR012476">
    <property type="entry name" value="GLE1"/>
</dbReference>
<feature type="region of interest" description="Disordered" evidence="11">
    <location>
        <begin position="118"/>
        <end position="143"/>
    </location>
</feature>
<name>A0A2A9NHM2_9AGAR</name>
<keyword evidence="4" id="KW-0509">mRNA transport</keyword>
<evidence type="ECO:0000313" key="13">
    <source>
        <dbReference type="Proteomes" id="UP000242287"/>
    </source>
</evidence>
<protein>
    <recommendedName>
        <fullName evidence="9">mRNA export factor GLE1</fullName>
    </recommendedName>
    <alternativeName>
        <fullName evidence="10">Nucleoporin GLE1</fullName>
    </alternativeName>
</protein>
<evidence type="ECO:0000256" key="11">
    <source>
        <dbReference type="SAM" id="MobiDB-lite"/>
    </source>
</evidence>
<organism evidence="12 13">
    <name type="scientific">Amanita thiersii Skay4041</name>
    <dbReference type="NCBI Taxonomy" id="703135"/>
    <lineage>
        <taxon>Eukaryota</taxon>
        <taxon>Fungi</taxon>
        <taxon>Dikarya</taxon>
        <taxon>Basidiomycota</taxon>
        <taxon>Agaricomycotina</taxon>
        <taxon>Agaricomycetes</taxon>
        <taxon>Agaricomycetidae</taxon>
        <taxon>Agaricales</taxon>
        <taxon>Pluteineae</taxon>
        <taxon>Amanitaceae</taxon>
        <taxon>Amanita</taxon>
    </lineage>
</organism>
<evidence type="ECO:0000256" key="4">
    <source>
        <dbReference type="ARBA" id="ARBA00022816"/>
    </source>
</evidence>
<keyword evidence="3" id="KW-0813">Transport</keyword>
<dbReference type="OrthoDB" id="420884at2759"/>
<dbReference type="GO" id="GO:0005737">
    <property type="term" value="C:cytoplasm"/>
    <property type="evidence" value="ECO:0007669"/>
    <property type="project" value="TreeGrafter"/>
</dbReference>
<evidence type="ECO:0000256" key="7">
    <source>
        <dbReference type="ARBA" id="ARBA00023132"/>
    </source>
</evidence>
<comment type="subcellular location">
    <subcellularLocation>
        <location evidence="1">Nucleus</location>
        <location evidence="1">Nuclear pore complex</location>
    </subcellularLocation>
</comment>
<dbReference type="GO" id="GO:0015031">
    <property type="term" value="P:protein transport"/>
    <property type="evidence" value="ECO:0007669"/>
    <property type="project" value="UniProtKB-KW"/>
</dbReference>
<keyword evidence="8" id="KW-0539">Nucleus</keyword>
<feature type="region of interest" description="Disordered" evidence="11">
    <location>
        <begin position="1"/>
        <end position="82"/>
    </location>
</feature>
<dbReference type="PANTHER" id="PTHR12960:SF0">
    <property type="entry name" value="MRNA EXPORT FACTOR GLE1"/>
    <property type="match status" value="1"/>
</dbReference>
<comment type="similarity">
    <text evidence="2">Belongs to the GLE1 family.</text>
</comment>
<proteinExistence type="inferred from homology"/>
<evidence type="ECO:0000256" key="6">
    <source>
        <dbReference type="ARBA" id="ARBA00023010"/>
    </source>
</evidence>
<dbReference type="GO" id="GO:0031369">
    <property type="term" value="F:translation initiation factor binding"/>
    <property type="evidence" value="ECO:0007669"/>
    <property type="project" value="TreeGrafter"/>
</dbReference>
<dbReference type="GO" id="GO:0000822">
    <property type="term" value="F:inositol hexakisphosphate binding"/>
    <property type="evidence" value="ECO:0007669"/>
    <property type="project" value="TreeGrafter"/>
</dbReference>
<evidence type="ECO:0000256" key="5">
    <source>
        <dbReference type="ARBA" id="ARBA00022927"/>
    </source>
</evidence>
<evidence type="ECO:0000256" key="9">
    <source>
        <dbReference type="ARBA" id="ARBA00026227"/>
    </source>
</evidence>
<dbReference type="GO" id="GO:0016973">
    <property type="term" value="P:poly(A)+ mRNA export from nucleus"/>
    <property type="evidence" value="ECO:0007669"/>
    <property type="project" value="InterPro"/>
</dbReference>
<evidence type="ECO:0000256" key="10">
    <source>
        <dbReference type="ARBA" id="ARBA00029983"/>
    </source>
</evidence>
<keyword evidence="13" id="KW-1185">Reference proteome</keyword>
<dbReference type="Proteomes" id="UP000242287">
    <property type="component" value="Unassembled WGS sequence"/>
</dbReference>
<evidence type="ECO:0000313" key="12">
    <source>
        <dbReference type="EMBL" id="PFH48824.1"/>
    </source>
</evidence>